<dbReference type="VEuPathDB" id="FungiDB:BCV72DRAFT_206566"/>
<dbReference type="EMBL" id="KV921695">
    <property type="protein sequence ID" value="ORE12356.1"/>
    <property type="molecule type" value="Genomic_DNA"/>
</dbReference>
<name>A0A1X0RK39_RHIZD</name>
<sequence>MFVGDRGLSISSRIKGFMCYGGQWKPKKHNFYTAVCITNEHNTSQTCIYRFNKLSHPVRTIHRNGASQLRTINGAFVYDNPSCVSVQAKKAVKRRDTVSAMVIGLSDLTTFLFGATFPPFDPKVSQSNTNKFKTNAASFFTANEDWPAVDNSNTS</sequence>
<gene>
    <name evidence="1" type="ORF">BCV71DRAFT_281867</name>
</gene>
<protein>
    <submittedName>
        <fullName evidence="1">Uncharacterized protein</fullName>
    </submittedName>
</protein>
<dbReference type="OMA" id="ANEDWPA"/>
<evidence type="ECO:0000313" key="1">
    <source>
        <dbReference type="EMBL" id="ORE12356.1"/>
    </source>
</evidence>
<evidence type="ECO:0000313" key="2">
    <source>
        <dbReference type="Proteomes" id="UP000242381"/>
    </source>
</evidence>
<dbReference type="AlphaFoldDB" id="A0A1X0RK39"/>
<reference evidence="1 2" key="1">
    <citation type="journal article" date="2016" name="Proc. Natl. Acad. Sci. U.S.A.">
        <title>Lipid metabolic changes in an early divergent fungus govern the establishment of a mutualistic symbiosis with endobacteria.</title>
        <authorList>
            <person name="Lastovetsky O.A."/>
            <person name="Gaspar M.L."/>
            <person name="Mondo S.J."/>
            <person name="LaButti K.M."/>
            <person name="Sandor L."/>
            <person name="Grigoriev I.V."/>
            <person name="Henry S.A."/>
            <person name="Pawlowska T.E."/>
        </authorList>
    </citation>
    <scope>NUCLEOTIDE SEQUENCE [LARGE SCALE GENOMIC DNA]</scope>
    <source>
        <strain evidence="1 2">ATCC 11559</strain>
    </source>
</reference>
<proteinExistence type="predicted"/>
<organism evidence="1 2">
    <name type="scientific">Rhizopus microsporus</name>
    <dbReference type="NCBI Taxonomy" id="58291"/>
    <lineage>
        <taxon>Eukaryota</taxon>
        <taxon>Fungi</taxon>
        <taxon>Fungi incertae sedis</taxon>
        <taxon>Mucoromycota</taxon>
        <taxon>Mucoromycotina</taxon>
        <taxon>Mucoromycetes</taxon>
        <taxon>Mucorales</taxon>
        <taxon>Mucorineae</taxon>
        <taxon>Rhizopodaceae</taxon>
        <taxon>Rhizopus</taxon>
    </lineage>
</organism>
<accession>A0A1X0RK39</accession>
<dbReference type="Proteomes" id="UP000242381">
    <property type="component" value="Unassembled WGS sequence"/>
</dbReference>